<proteinExistence type="predicted"/>
<accession>A0A0D0D420</accession>
<dbReference type="HOGENOM" id="CLU_2306953_0_0_1"/>
<evidence type="ECO:0000313" key="2">
    <source>
        <dbReference type="Proteomes" id="UP000054538"/>
    </source>
</evidence>
<dbReference type="InParanoid" id="A0A0D0D420"/>
<reference evidence="2" key="2">
    <citation type="submission" date="2015-01" db="EMBL/GenBank/DDBJ databases">
        <title>Evolutionary Origins and Diversification of the Mycorrhizal Mutualists.</title>
        <authorList>
            <consortium name="DOE Joint Genome Institute"/>
            <consortium name="Mycorrhizal Genomics Consortium"/>
            <person name="Kohler A."/>
            <person name="Kuo A."/>
            <person name="Nagy L.G."/>
            <person name="Floudas D."/>
            <person name="Copeland A."/>
            <person name="Barry K.W."/>
            <person name="Cichocki N."/>
            <person name="Veneault-Fourrey C."/>
            <person name="LaButti K."/>
            <person name="Lindquist E.A."/>
            <person name="Lipzen A."/>
            <person name="Lundell T."/>
            <person name="Morin E."/>
            <person name="Murat C."/>
            <person name="Riley R."/>
            <person name="Ohm R."/>
            <person name="Sun H."/>
            <person name="Tunlid A."/>
            <person name="Henrissat B."/>
            <person name="Grigoriev I.V."/>
            <person name="Hibbett D.S."/>
            <person name="Martin F."/>
        </authorList>
    </citation>
    <scope>NUCLEOTIDE SEQUENCE [LARGE SCALE GENOMIC DNA]</scope>
    <source>
        <strain evidence="2">Ve08.2h10</strain>
    </source>
</reference>
<evidence type="ECO:0000313" key="1">
    <source>
        <dbReference type="EMBL" id="KIK78326.1"/>
    </source>
</evidence>
<organism evidence="1 2">
    <name type="scientific">Paxillus rubicundulus Ve08.2h10</name>
    <dbReference type="NCBI Taxonomy" id="930991"/>
    <lineage>
        <taxon>Eukaryota</taxon>
        <taxon>Fungi</taxon>
        <taxon>Dikarya</taxon>
        <taxon>Basidiomycota</taxon>
        <taxon>Agaricomycotina</taxon>
        <taxon>Agaricomycetes</taxon>
        <taxon>Agaricomycetidae</taxon>
        <taxon>Boletales</taxon>
        <taxon>Paxilineae</taxon>
        <taxon>Paxillaceae</taxon>
        <taxon>Paxillus</taxon>
    </lineage>
</organism>
<keyword evidence="2" id="KW-1185">Reference proteome</keyword>
<sequence>MSHCCGCGIATYAIPAITDHIDFTLSSHLRARVGLSMFRGQSMLGMDSRGPGCERVPAVAAKGREVSHASLSDLERSQQAQATFLSRDITTTLAALSVRR</sequence>
<dbReference type="AlphaFoldDB" id="A0A0D0D420"/>
<name>A0A0D0D420_9AGAM</name>
<protein>
    <submittedName>
        <fullName evidence="1">Uncharacterized protein</fullName>
    </submittedName>
</protein>
<reference evidence="1 2" key="1">
    <citation type="submission" date="2014-04" db="EMBL/GenBank/DDBJ databases">
        <authorList>
            <consortium name="DOE Joint Genome Institute"/>
            <person name="Kuo A."/>
            <person name="Kohler A."/>
            <person name="Jargeat P."/>
            <person name="Nagy L.G."/>
            <person name="Floudas D."/>
            <person name="Copeland A."/>
            <person name="Barry K.W."/>
            <person name="Cichocki N."/>
            <person name="Veneault-Fourrey C."/>
            <person name="LaButti K."/>
            <person name="Lindquist E.A."/>
            <person name="Lipzen A."/>
            <person name="Lundell T."/>
            <person name="Morin E."/>
            <person name="Murat C."/>
            <person name="Sun H."/>
            <person name="Tunlid A."/>
            <person name="Henrissat B."/>
            <person name="Grigoriev I.V."/>
            <person name="Hibbett D.S."/>
            <person name="Martin F."/>
            <person name="Nordberg H.P."/>
            <person name="Cantor M.N."/>
            <person name="Hua S.X."/>
        </authorList>
    </citation>
    <scope>NUCLEOTIDE SEQUENCE [LARGE SCALE GENOMIC DNA]</scope>
    <source>
        <strain evidence="1 2">Ve08.2h10</strain>
    </source>
</reference>
<dbReference type="EMBL" id="KN826628">
    <property type="protein sequence ID" value="KIK78326.1"/>
    <property type="molecule type" value="Genomic_DNA"/>
</dbReference>
<dbReference type="Proteomes" id="UP000054538">
    <property type="component" value="Unassembled WGS sequence"/>
</dbReference>
<gene>
    <name evidence="1" type="ORF">PAXRUDRAFT_834601</name>
</gene>